<name>A0A926I594_9FIRM</name>
<reference evidence="1" key="1">
    <citation type="submission" date="2020-08" db="EMBL/GenBank/DDBJ databases">
        <title>Genome public.</title>
        <authorList>
            <person name="Liu C."/>
            <person name="Sun Q."/>
        </authorList>
    </citation>
    <scope>NUCLEOTIDE SEQUENCE</scope>
    <source>
        <strain evidence="1">NSJ-31</strain>
    </source>
</reference>
<keyword evidence="2" id="KW-1185">Reference proteome</keyword>
<sequence>MNNYNSDFSLVAINSSLMERQATDKILACNEEIKKYGLVLTEQQALALVQTRTNALKENKRIELNGGIVDKLILAFCNSPYVDKDTYEDTLHELISLFYDLKNNTWDTISDDDVIEFMKNAFNNRCHGSLELLAGEALRLSEHIHCGKTIKTFKED</sequence>
<evidence type="ECO:0000313" key="1">
    <source>
        <dbReference type="EMBL" id="MBC8547293.1"/>
    </source>
</evidence>
<dbReference type="Proteomes" id="UP000653127">
    <property type="component" value="Unassembled WGS sequence"/>
</dbReference>
<comment type="caution">
    <text evidence="1">The sequence shown here is derived from an EMBL/GenBank/DDBJ whole genome shotgun (WGS) entry which is preliminary data.</text>
</comment>
<dbReference type="AlphaFoldDB" id="A0A926I594"/>
<dbReference type="Pfam" id="PF19848">
    <property type="entry name" value="DUF6323"/>
    <property type="match status" value="1"/>
</dbReference>
<dbReference type="InterPro" id="IPR046286">
    <property type="entry name" value="DUF6323"/>
</dbReference>
<dbReference type="EMBL" id="JACRST010000017">
    <property type="protein sequence ID" value="MBC8547293.1"/>
    <property type="molecule type" value="Genomic_DNA"/>
</dbReference>
<proteinExistence type="predicted"/>
<accession>A0A926I594</accession>
<organism evidence="1 2">
    <name type="scientific">Ligaoa zhengdingensis</name>
    <dbReference type="NCBI Taxonomy" id="2763658"/>
    <lineage>
        <taxon>Bacteria</taxon>
        <taxon>Bacillati</taxon>
        <taxon>Bacillota</taxon>
        <taxon>Clostridia</taxon>
        <taxon>Eubacteriales</taxon>
        <taxon>Oscillospiraceae</taxon>
        <taxon>Ligaoa</taxon>
    </lineage>
</organism>
<protein>
    <submittedName>
        <fullName evidence="1">Uncharacterized protein</fullName>
    </submittedName>
</protein>
<evidence type="ECO:0000313" key="2">
    <source>
        <dbReference type="Proteomes" id="UP000653127"/>
    </source>
</evidence>
<gene>
    <name evidence="1" type="ORF">H8711_10190</name>
</gene>